<name>A0A034VZJ2_BACDO</name>
<protein>
    <submittedName>
        <fullName evidence="1">Uncharacterized protein</fullName>
    </submittedName>
</protein>
<accession>A0A034VZJ2</accession>
<dbReference type="EMBL" id="GAKP01011430">
    <property type="protein sequence ID" value="JAC47522.1"/>
    <property type="molecule type" value="Transcribed_RNA"/>
</dbReference>
<organism evidence="1">
    <name type="scientific">Bactrocera dorsalis</name>
    <name type="common">Oriental fruit fly</name>
    <name type="synonym">Dacus dorsalis</name>
    <dbReference type="NCBI Taxonomy" id="27457"/>
    <lineage>
        <taxon>Eukaryota</taxon>
        <taxon>Metazoa</taxon>
        <taxon>Ecdysozoa</taxon>
        <taxon>Arthropoda</taxon>
        <taxon>Hexapoda</taxon>
        <taxon>Insecta</taxon>
        <taxon>Pterygota</taxon>
        <taxon>Neoptera</taxon>
        <taxon>Endopterygota</taxon>
        <taxon>Diptera</taxon>
        <taxon>Brachycera</taxon>
        <taxon>Muscomorpha</taxon>
        <taxon>Tephritoidea</taxon>
        <taxon>Tephritidae</taxon>
        <taxon>Bactrocera</taxon>
        <taxon>Bactrocera</taxon>
    </lineage>
</organism>
<dbReference type="AlphaFoldDB" id="A0A034VZJ2"/>
<reference evidence="1" key="1">
    <citation type="journal article" date="2014" name="BMC Genomics">
        <title>Characterizing the developmental transcriptome of the oriental fruit fly, Bactrocera dorsalis (Diptera: Tephritidae) through comparative genomic analysis with Drosophila melanogaster utilizing modENCODE datasets.</title>
        <authorList>
            <person name="Geib S.M."/>
            <person name="Calla B."/>
            <person name="Hall B."/>
            <person name="Hou S."/>
            <person name="Manoukis N.C."/>
        </authorList>
    </citation>
    <scope>NUCLEOTIDE SEQUENCE</scope>
    <source>
        <strain evidence="1">Punador</strain>
    </source>
</reference>
<proteinExistence type="predicted"/>
<evidence type="ECO:0000313" key="1">
    <source>
        <dbReference type="EMBL" id="JAC47522.1"/>
    </source>
</evidence>
<sequence>MRVLLSLHISSERRSYTAPARTVFGSAARYYLCVAARWAAYKHKKSLIVTKKCQQNNCLRCCVASVCIEIGNQNKNRKLTVTQHFFGLHLPVPLLNFVCL</sequence>